<dbReference type="Gene3D" id="3.10.450.50">
    <property type="match status" value="1"/>
</dbReference>
<accession>A0A1V9EPH5</accession>
<feature type="signal peptide" evidence="1">
    <location>
        <begin position="1"/>
        <end position="21"/>
    </location>
</feature>
<reference evidence="3" key="1">
    <citation type="submission" date="2016-04" db="EMBL/GenBank/DDBJ databases">
        <authorList>
            <person name="Chen L."/>
            <person name="Zhuang W."/>
            <person name="Wang G."/>
        </authorList>
    </citation>
    <scope>NUCLEOTIDE SEQUENCE [LARGE SCALE GENOMIC DNA]</scope>
    <source>
        <strain evidence="3">208</strain>
    </source>
</reference>
<evidence type="ECO:0000256" key="1">
    <source>
        <dbReference type="SAM" id="SignalP"/>
    </source>
</evidence>
<feature type="chain" id="PRO_5013139436" description="DUF3828 domain-containing protein" evidence="1">
    <location>
        <begin position="22"/>
        <end position="211"/>
    </location>
</feature>
<dbReference type="STRING" id="550983.A4R26_31510"/>
<evidence type="ECO:0000313" key="3">
    <source>
        <dbReference type="Proteomes" id="UP000192276"/>
    </source>
</evidence>
<gene>
    <name evidence="2" type="ORF">A4R26_31510</name>
</gene>
<proteinExistence type="predicted"/>
<evidence type="ECO:0008006" key="4">
    <source>
        <dbReference type="Google" id="ProtNLM"/>
    </source>
</evidence>
<dbReference type="Proteomes" id="UP000192276">
    <property type="component" value="Unassembled WGS sequence"/>
</dbReference>
<organism evidence="2 3">
    <name type="scientific">Niastella populi</name>
    <dbReference type="NCBI Taxonomy" id="550983"/>
    <lineage>
        <taxon>Bacteria</taxon>
        <taxon>Pseudomonadati</taxon>
        <taxon>Bacteroidota</taxon>
        <taxon>Chitinophagia</taxon>
        <taxon>Chitinophagales</taxon>
        <taxon>Chitinophagaceae</taxon>
        <taxon>Niastella</taxon>
    </lineage>
</organism>
<name>A0A1V9EPH5_9BACT</name>
<keyword evidence="1" id="KW-0732">Signal</keyword>
<keyword evidence="3" id="KW-1185">Reference proteome</keyword>
<dbReference type="AlphaFoldDB" id="A0A1V9EPH5"/>
<evidence type="ECO:0000313" key="2">
    <source>
        <dbReference type="EMBL" id="OQP47981.1"/>
    </source>
</evidence>
<dbReference type="PROSITE" id="PS51257">
    <property type="entry name" value="PROKAR_LIPOPROTEIN"/>
    <property type="match status" value="1"/>
</dbReference>
<sequence length="211" mass="23845">MKIQKHLIICLWFALAACSSADKTKMPAIGNTYAVDAKPPSDEAFNKQPAGTIMHFLQWYRTNIPQIKKIELVSHSTDPDSSMYYVVNAEGAEQYLDALQKSGFVTDNYIAKWREYFGKCNDNLRKSPQTETPVKGLEFDLVMLAKDYQDDLARIEKSTVEWQNVSNDVGSITVSLPSAGRLKYKVAKQDGKWLIDDIKDIRSALDQAQND</sequence>
<dbReference type="EMBL" id="LWBP01000235">
    <property type="protein sequence ID" value="OQP47981.1"/>
    <property type="molecule type" value="Genomic_DNA"/>
</dbReference>
<protein>
    <recommendedName>
        <fullName evidence="4">DUF3828 domain-containing protein</fullName>
    </recommendedName>
</protein>
<dbReference type="RefSeq" id="WP_081170337.1">
    <property type="nucleotide sequence ID" value="NZ_LWBP01000235.1"/>
</dbReference>
<comment type="caution">
    <text evidence="2">The sequence shown here is derived from an EMBL/GenBank/DDBJ whole genome shotgun (WGS) entry which is preliminary data.</text>
</comment>
<dbReference type="OrthoDB" id="648623at2"/>